<reference evidence="1" key="1">
    <citation type="submission" date="2018-05" db="EMBL/GenBank/DDBJ databases">
        <authorList>
            <person name="Lanie J.A."/>
            <person name="Ng W.-L."/>
            <person name="Kazmierczak K.M."/>
            <person name="Andrzejewski T.M."/>
            <person name="Davidsen T.M."/>
            <person name="Wayne K.J."/>
            <person name="Tettelin H."/>
            <person name="Glass J.I."/>
            <person name="Rusch D."/>
            <person name="Podicherti R."/>
            <person name="Tsui H.-C.T."/>
            <person name="Winkler M.E."/>
        </authorList>
    </citation>
    <scope>NUCLEOTIDE SEQUENCE</scope>
</reference>
<accession>A0A382ZK97</accession>
<evidence type="ECO:0000313" key="1">
    <source>
        <dbReference type="EMBL" id="SVD95881.1"/>
    </source>
</evidence>
<dbReference type="AlphaFoldDB" id="A0A382ZK97"/>
<name>A0A382ZK97_9ZZZZ</name>
<feature type="non-terminal residue" evidence="1">
    <location>
        <position position="39"/>
    </location>
</feature>
<sequence length="39" mass="4840">MSNRHFEDMFRHRGKTVNIIGKTRVKTYRDLYRQLTELQ</sequence>
<organism evidence="1">
    <name type="scientific">marine metagenome</name>
    <dbReference type="NCBI Taxonomy" id="408172"/>
    <lineage>
        <taxon>unclassified sequences</taxon>
        <taxon>metagenomes</taxon>
        <taxon>ecological metagenomes</taxon>
    </lineage>
</organism>
<gene>
    <name evidence="1" type="ORF">METZ01_LOCUS448735</name>
</gene>
<protein>
    <submittedName>
        <fullName evidence="1">Uncharacterized protein</fullName>
    </submittedName>
</protein>
<proteinExistence type="predicted"/>
<dbReference type="EMBL" id="UINC01184595">
    <property type="protein sequence ID" value="SVD95881.1"/>
    <property type="molecule type" value="Genomic_DNA"/>
</dbReference>